<keyword evidence="3" id="KW-1185">Reference proteome</keyword>
<protein>
    <submittedName>
        <fullName evidence="2">Uncharacterized protein</fullName>
    </submittedName>
</protein>
<reference evidence="2 3" key="2">
    <citation type="journal article" date="2019" name="G3 (Bethesda)">
        <title>Hybrid Assembly of the Genome of the Entomopathogenic Nematode Steinernema carpocapsae Identifies the X-Chromosome.</title>
        <authorList>
            <person name="Serra L."/>
            <person name="Macchietto M."/>
            <person name="Macias-Munoz A."/>
            <person name="McGill C.J."/>
            <person name="Rodriguez I.M."/>
            <person name="Rodriguez B."/>
            <person name="Murad R."/>
            <person name="Mortazavi A."/>
        </authorList>
    </citation>
    <scope>NUCLEOTIDE SEQUENCE [LARGE SCALE GENOMIC DNA]</scope>
    <source>
        <strain evidence="2 3">ALL</strain>
    </source>
</reference>
<dbReference type="AlphaFoldDB" id="A0A4U5NGB6"/>
<reference evidence="2 3" key="1">
    <citation type="journal article" date="2015" name="Genome Biol.">
        <title>Comparative genomics of Steinernema reveals deeply conserved gene regulatory networks.</title>
        <authorList>
            <person name="Dillman A.R."/>
            <person name="Macchietto M."/>
            <person name="Porter C.F."/>
            <person name="Rogers A."/>
            <person name="Williams B."/>
            <person name="Antoshechkin I."/>
            <person name="Lee M.M."/>
            <person name="Goodwin Z."/>
            <person name="Lu X."/>
            <person name="Lewis E.E."/>
            <person name="Goodrich-Blair H."/>
            <person name="Stock S.P."/>
            <person name="Adams B.J."/>
            <person name="Sternberg P.W."/>
            <person name="Mortazavi A."/>
        </authorList>
    </citation>
    <scope>NUCLEOTIDE SEQUENCE [LARGE SCALE GENOMIC DNA]</scope>
    <source>
        <strain evidence="2 3">ALL</strain>
    </source>
</reference>
<accession>A0A4U5NGB6</accession>
<evidence type="ECO:0000256" key="1">
    <source>
        <dbReference type="SAM" id="MobiDB-lite"/>
    </source>
</evidence>
<name>A0A4U5NGB6_STECR</name>
<gene>
    <name evidence="2" type="ORF">L596_015870</name>
</gene>
<comment type="caution">
    <text evidence="2">The sequence shown here is derived from an EMBL/GenBank/DDBJ whole genome shotgun (WGS) entry which is preliminary data.</text>
</comment>
<organism evidence="2 3">
    <name type="scientific">Steinernema carpocapsae</name>
    <name type="common">Entomopathogenic nematode</name>
    <dbReference type="NCBI Taxonomy" id="34508"/>
    <lineage>
        <taxon>Eukaryota</taxon>
        <taxon>Metazoa</taxon>
        <taxon>Ecdysozoa</taxon>
        <taxon>Nematoda</taxon>
        <taxon>Chromadorea</taxon>
        <taxon>Rhabditida</taxon>
        <taxon>Tylenchina</taxon>
        <taxon>Panagrolaimomorpha</taxon>
        <taxon>Strongyloidoidea</taxon>
        <taxon>Steinernematidae</taxon>
        <taxon>Steinernema</taxon>
    </lineage>
</organism>
<dbReference type="EMBL" id="AZBU02000004">
    <property type="protein sequence ID" value="TKR82097.1"/>
    <property type="molecule type" value="Genomic_DNA"/>
</dbReference>
<dbReference type="Proteomes" id="UP000298663">
    <property type="component" value="Unassembled WGS sequence"/>
</dbReference>
<evidence type="ECO:0000313" key="2">
    <source>
        <dbReference type="EMBL" id="TKR82097.1"/>
    </source>
</evidence>
<sequence>MGAEGVVATRRRRRNNYGRSKTLNQSIFVKSILTLFIGDQTSEATKQYIDRQSTKKEDLVILQQYLQATSINSKNMFKKTLPYKRRYS</sequence>
<proteinExistence type="predicted"/>
<evidence type="ECO:0000313" key="3">
    <source>
        <dbReference type="Proteomes" id="UP000298663"/>
    </source>
</evidence>
<feature type="region of interest" description="Disordered" evidence="1">
    <location>
        <begin position="1"/>
        <end position="20"/>
    </location>
</feature>